<organism evidence="15 16">
    <name type="scientific">Sphaceloma murrayae</name>
    <dbReference type="NCBI Taxonomy" id="2082308"/>
    <lineage>
        <taxon>Eukaryota</taxon>
        <taxon>Fungi</taxon>
        <taxon>Dikarya</taxon>
        <taxon>Ascomycota</taxon>
        <taxon>Pezizomycotina</taxon>
        <taxon>Dothideomycetes</taxon>
        <taxon>Dothideomycetidae</taxon>
        <taxon>Myriangiales</taxon>
        <taxon>Elsinoaceae</taxon>
        <taxon>Sphaceloma</taxon>
    </lineage>
</organism>
<dbReference type="PANTHER" id="PTHR11183">
    <property type="entry name" value="GLYCOGENIN SUBFAMILY MEMBER"/>
    <property type="match status" value="1"/>
</dbReference>
<feature type="region of interest" description="Disordered" evidence="14">
    <location>
        <begin position="667"/>
        <end position="711"/>
    </location>
</feature>
<reference evidence="15 16" key="1">
    <citation type="submission" date="2017-06" db="EMBL/GenBank/DDBJ databases">
        <title>Draft genome sequence of a variant of Elsinoe murrayae.</title>
        <authorList>
            <person name="Cheng Q."/>
        </authorList>
    </citation>
    <scope>NUCLEOTIDE SEQUENCE [LARGE SCALE GENOMIC DNA]</scope>
    <source>
        <strain evidence="15 16">CQ-2017a</strain>
    </source>
</reference>
<keyword evidence="4" id="KW-0808">Transferase</keyword>
<feature type="compositionally biased region" description="Polar residues" evidence="14">
    <location>
        <begin position="274"/>
        <end position="286"/>
    </location>
</feature>
<dbReference type="AlphaFoldDB" id="A0A2K1QLJ4"/>
<dbReference type="EMBL" id="NKHZ01000060">
    <property type="protein sequence ID" value="PNS16017.1"/>
    <property type="molecule type" value="Genomic_DNA"/>
</dbReference>
<feature type="region of interest" description="Disordered" evidence="14">
    <location>
        <begin position="274"/>
        <end position="313"/>
    </location>
</feature>
<evidence type="ECO:0000313" key="16">
    <source>
        <dbReference type="Proteomes" id="UP000243797"/>
    </source>
</evidence>
<evidence type="ECO:0000256" key="9">
    <source>
        <dbReference type="ARBA" id="ARBA00038162"/>
    </source>
</evidence>
<evidence type="ECO:0000256" key="12">
    <source>
        <dbReference type="ARBA" id="ARBA00052293"/>
    </source>
</evidence>
<dbReference type="InParanoid" id="A0A2K1QLJ4"/>
<comment type="subcellular location">
    <subcellularLocation>
        <location evidence="2">Cytoplasm</location>
    </subcellularLocation>
</comment>
<evidence type="ECO:0000256" key="1">
    <source>
        <dbReference type="ARBA" id="ARBA00001936"/>
    </source>
</evidence>
<protein>
    <recommendedName>
        <fullName evidence="10">glycogenin glucosyltransferase</fullName>
        <ecNumber evidence="10">2.4.1.186</ecNumber>
    </recommendedName>
</protein>
<evidence type="ECO:0000256" key="2">
    <source>
        <dbReference type="ARBA" id="ARBA00004496"/>
    </source>
</evidence>
<evidence type="ECO:0000256" key="7">
    <source>
        <dbReference type="ARBA" id="ARBA00023180"/>
    </source>
</evidence>
<dbReference type="GO" id="GO:0005978">
    <property type="term" value="P:glycogen biosynthetic process"/>
    <property type="evidence" value="ECO:0007669"/>
    <property type="project" value="UniProtKB-KW"/>
</dbReference>
<dbReference type="GO" id="GO:0046872">
    <property type="term" value="F:metal ion binding"/>
    <property type="evidence" value="ECO:0007669"/>
    <property type="project" value="UniProtKB-KW"/>
</dbReference>
<evidence type="ECO:0000313" key="15">
    <source>
        <dbReference type="EMBL" id="PNS16017.1"/>
    </source>
</evidence>
<evidence type="ECO:0000256" key="8">
    <source>
        <dbReference type="ARBA" id="ARBA00023211"/>
    </source>
</evidence>
<keyword evidence="7" id="KW-0325">Glycoprotein</keyword>
<dbReference type="Pfam" id="PF01501">
    <property type="entry name" value="Glyco_transf_8"/>
    <property type="match status" value="1"/>
</dbReference>
<evidence type="ECO:0000256" key="10">
    <source>
        <dbReference type="ARBA" id="ARBA00038934"/>
    </source>
</evidence>
<dbReference type="Gene3D" id="3.90.550.10">
    <property type="entry name" value="Spore Coat Polysaccharide Biosynthesis Protein SpsA, Chain A"/>
    <property type="match status" value="1"/>
</dbReference>
<sequence length="731" mass="80969">MAIEEEEAYCTLVMTDNYLPGAAVLAHSLRDSGTTKKLAVLVTLQSLRADTIEELRSLYDYVIPVDRIPNPNPANLYLIDRGDLLYAFTKINLWRLTQFKKVVYVDADIVALRAPDELFETRELFAAAADIGWPDFFNSGLMVLKPDMGTYWALQTLAASGDSFDGADQGLLNQYFEHKNWKRLPFTYNCTPSASYQYEPAYRYHKSSISMIHFIGQSKPWQKGRVTSQKGSGAYKELVNRWWAVYDLYYKLPAYGVQGGPRSNVVKSHVTGEETSNDYGYSSASQAGPLHTAPPMEPPSITVEAPPSDPPDYAEQVVHEHIEPTPTLEQRRFSAPYNEWDATRAPPPGESRPEAVNFPTQSYEFNADPTPYQAPQSYPDPPKDMWFEVPKEKPLPPATKPKAIFPWEERPVAKPTRVFVEDALLAPAATTDDDPGLSRSTTNDKDSEAATPATPTIKINDELPQTMAPQTRNAWDDVAGIDTYVRELNKWQRLRGKLQVLSHDNISQSPASEVTNPMENKVLSPTDEITEITGSALPSRERRESLILTKFPSAEERPSLPVTPAPIKRTSFWGAERNEEGQLPTAEGVPDQADWDPNAQLEALRKTSLALKPESLAIHAKNVPRRDMPRSSVDVNIPSGGSSPNQVPKVEHHVRFQGIVEEQIDGKAGEASRGWGAERSTGRTGQGEVRGEEIGMGESAKGKEGTTTAGGVRFGNVAFEGVGDRTKEEVA</sequence>
<evidence type="ECO:0000256" key="13">
    <source>
        <dbReference type="ARBA" id="ARBA00057883"/>
    </source>
</evidence>
<accession>A0A2K1QLJ4</accession>
<gene>
    <name evidence="15" type="ORF">CAC42_4418</name>
</gene>
<keyword evidence="5" id="KW-0479">Metal-binding</keyword>
<dbReference type="FunFam" id="3.90.550.10:FF:000092">
    <property type="entry name" value="Glycogenin 2"/>
    <property type="match status" value="1"/>
</dbReference>
<evidence type="ECO:0000256" key="4">
    <source>
        <dbReference type="ARBA" id="ARBA00022679"/>
    </source>
</evidence>
<comment type="function">
    <text evidence="13">Self-glucosylating initiator of glycogen synthesis. It catalyzes the formation of a short alpha (1,4)-glucosyl chain covalently attached via a glucose 1-O-tyrosyl linkage to internal tyrosine residues and these chains act as primers for the elongation reaction catalyzed by glycogen synthase.</text>
</comment>
<dbReference type="OrthoDB" id="2014201at2759"/>
<dbReference type="CDD" id="cd02537">
    <property type="entry name" value="GT8_Glycogenin"/>
    <property type="match status" value="1"/>
</dbReference>
<keyword evidence="3" id="KW-0963">Cytoplasm</keyword>
<proteinExistence type="inferred from homology"/>
<dbReference type="EC" id="2.4.1.186" evidence="10"/>
<comment type="similarity">
    <text evidence="9">Belongs to the glycosyltransferase 8 family. Glycogenin subfamily.</text>
</comment>
<dbReference type="Proteomes" id="UP000243797">
    <property type="component" value="Unassembled WGS sequence"/>
</dbReference>
<evidence type="ECO:0000256" key="3">
    <source>
        <dbReference type="ARBA" id="ARBA00022490"/>
    </source>
</evidence>
<dbReference type="STRING" id="2082308.A0A2K1QLJ4"/>
<comment type="catalytic activity">
    <reaction evidence="11">
        <text>[1,4-alpha-D-glucosyl](n)-L-tyrosyl-[glycogenin] + UDP-alpha-D-glucose = [1,4-alpha-D-glucosyl](n+1)-L-tyrosyl-[glycogenin] + UDP + H(+)</text>
        <dbReference type="Rhea" id="RHEA:56560"/>
        <dbReference type="Rhea" id="RHEA-COMP:14606"/>
        <dbReference type="Rhea" id="RHEA-COMP:14607"/>
        <dbReference type="ChEBI" id="CHEBI:15378"/>
        <dbReference type="ChEBI" id="CHEBI:58223"/>
        <dbReference type="ChEBI" id="CHEBI:58885"/>
        <dbReference type="ChEBI" id="CHEBI:140574"/>
        <dbReference type="EC" id="2.4.1.186"/>
    </reaction>
</comment>
<comment type="cofactor">
    <cofactor evidence="1">
        <name>Mn(2+)</name>
        <dbReference type="ChEBI" id="CHEBI:29035"/>
    </cofactor>
</comment>
<keyword evidence="8" id="KW-0464">Manganese</keyword>
<name>A0A2K1QLJ4_9PEZI</name>
<dbReference type="InterPro" id="IPR029044">
    <property type="entry name" value="Nucleotide-diphossugar_trans"/>
</dbReference>
<evidence type="ECO:0000256" key="14">
    <source>
        <dbReference type="SAM" id="MobiDB-lite"/>
    </source>
</evidence>
<keyword evidence="6" id="KW-0320">Glycogen biosynthesis</keyword>
<dbReference type="GO" id="GO:0008466">
    <property type="term" value="F:glycogenin glucosyltransferase activity"/>
    <property type="evidence" value="ECO:0007669"/>
    <property type="project" value="UniProtKB-EC"/>
</dbReference>
<dbReference type="SUPFAM" id="SSF53448">
    <property type="entry name" value="Nucleotide-diphospho-sugar transferases"/>
    <property type="match status" value="1"/>
</dbReference>
<dbReference type="InterPro" id="IPR050587">
    <property type="entry name" value="GNT1/Glycosyltrans_8"/>
</dbReference>
<evidence type="ECO:0000256" key="5">
    <source>
        <dbReference type="ARBA" id="ARBA00022723"/>
    </source>
</evidence>
<evidence type="ECO:0000256" key="11">
    <source>
        <dbReference type="ARBA" id="ARBA00050886"/>
    </source>
</evidence>
<evidence type="ECO:0000256" key="6">
    <source>
        <dbReference type="ARBA" id="ARBA00023056"/>
    </source>
</evidence>
<keyword evidence="16" id="KW-1185">Reference proteome</keyword>
<comment type="catalytic activity">
    <reaction evidence="12">
        <text>L-tyrosyl-[glycogenin] + UDP-alpha-D-glucose = alpha-D-glucosyl-L-tyrosyl-[glycogenin] + UDP + H(+)</text>
        <dbReference type="Rhea" id="RHEA:23360"/>
        <dbReference type="Rhea" id="RHEA-COMP:14604"/>
        <dbReference type="Rhea" id="RHEA-COMP:14605"/>
        <dbReference type="ChEBI" id="CHEBI:15378"/>
        <dbReference type="ChEBI" id="CHEBI:46858"/>
        <dbReference type="ChEBI" id="CHEBI:58223"/>
        <dbReference type="ChEBI" id="CHEBI:58885"/>
        <dbReference type="ChEBI" id="CHEBI:140573"/>
        <dbReference type="EC" id="2.4.1.186"/>
    </reaction>
</comment>
<feature type="region of interest" description="Disordered" evidence="14">
    <location>
        <begin position="426"/>
        <end position="471"/>
    </location>
</feature>
<dbReference type="GO" id="GO:0005737">
    <property type="term" value="C:cytoplasm"/>
    <property type="evidence" value="ECO:0007669"/>
    <property type="project" value="UniProtKB-SubCell"/>
</dbReference>
<comment type="caution">
    <text evidence="15">The sequence shown here is derived from an EMBL/GenBank/DDBJ whole genome shotgun (WGS) entry which is preliminary data.</text>
</comment>
<dbReference type="InterPro" id="IPR002495">
    <property type="entry name" value="Glyco_trans_8"/>
</dbReference>